<sequence>MFPVRSLEHSLSLSLLDFICSNFPRGIDVFSFVLTTPSSPVFSFFPLAIIARNRLGTQALFEEEYLR</sequence>
<protein>
    <submittedName>
        <fullName evidence="1">Uncharacterized protein</fullName>
    </submittedName>
</protein>
<keyword evidence="2" id="KW-1185">Reference proteome</keyword>
<evidence type="ECO:0000313" key="1">
    <source>
        <dbReference type="EMBL" id="GAV99591.1"/>
    </source>
</evidence>
<dbReference type="AlphaFoldDB" id="A0A1Q3DX60"/>
<comment type="caution">
    <text evidence="1">The sequence shown here is derived from an EMBL/GenBank/DDBJ whole genome shotgun (WGS) entry which is preliminary data.</text>
</comment>
<reference evidence="1 2" key="2">
    <citation type="submission" date="2017-02" db="EMBL/GenBank/DDBJ databases">
        <title>A genome survey and senescence transcriptome analysis in Lentinula edodes.</title>
        <authorList>
            <person name="Sakamoto Y."/>
            <person name="Nakade K."/>
            <person name="Sato S."/>
            <person name="Yoshida Y."/>
            <person name="Miyazaki K."/>
            <person name="Natsume S."/>
            <person name="Konno N."/>
        </authorList>
    </citation>
    <scope>NUCLEOTIDE SEQUENCE [LARGE SCALE GENOMIC DNA]</scope>
    <source>
        <strain evidence="1 2">NBRC 111202</strain>
    </source>
</reference>
<reference evidence="1 2" key="1">
    <citation type="submission" date="2016-08" db="EMBL/GenBank/DDBJ databases">
        <authorList>
            <consortium name="Lentinula edodes genome sequencing consortium"/>
            <person name="Sakamoto Y."/>
            <person name="Nakade K."/>
            <person name="Sato S."/>
            <person name="Yoshida Y."/>
            <person name="Miyazaki K."/>
            <person name="Natsume S."/>
            <person name="Konno N."/>
        </authorList>
    </citation>
    <scope>NUCLEOTIDE SEQUENCE [LARGE SCALE GENOMIC DNA]</scope>
    <source>
        <strain evidence="1 2">NBRC 111202</strain>
    </source>
</reference>
<evidence type="ECO:0000313" key="2">
    <source>
        <dbReference type="Proteomes" id="UP000188533"/>
    </source>
</evidence>
<dbReference type="Proteomes" id="UP000188533">
    <property type="component" value="Unassembled WGS sequence"/>
</dbReference>
<organism evidence="1 2">
    <name type="scientific">Lentinula edodes</name>
    <name type="common">Shiitake mushroom</name>
    <name type="synonym">Lentinus edodes</name>
    <dbReference type="NCBI Taxonomy" id="5353"/>
    <lineage>
        <taxon>Eukaryota</taxon>
        <taxon>Fungi</taxon>
        <taxon>Dikarya</taxon>
        <taxon>Basidiomycota</taxon>
        <taxon>Agaricomycotina</taxon>
        <taxon>Agaricomycetes</taxon>
        <taxon>Agaricomycetidae</taxon>
        <taxon>Agaricales</taxon>
        <taxon>Marasmiineae</taxon>
        <taxon>Omphalotaceae</taxon>
        <taxon>Lentinula</taxon>
    </lineage>
</organism>
<name>A0A1Q3DX60_LENED</name>
<accession>A0A1Q3DX60</accession>
<gene>
    <name evidence="1" type="ORF">LENED_001058</name>
</gene>
<proteinExistence type="predicted"/>
<dbReference type="EMBL" id="BDGU01000015">
    <property type="protein sequence ID" value="GAV99591.1"/>
    <property type="molecule type" value="Genomic_DNA"/>
</dbReference>